<comment type="caution">
    <text evidence="5">The sequence shown here is derived from an EMBL/GenBank/DDBJ whole genome shotgun (WGS) entry which is preliminary data.</text>
</comment>
<evidence type="ECO:0000259" key="4">
    <source>
        <dbReference type="Pfam" id="PF22725"/>
    </source>
</evidence>
<dbReference type="EMBL" id="JAMTCK010000002">
    <property type="protein sequence ID" value="MCP2164175.1"/>
    <property type="molecule type" value="Genomic_DNA"/>
</dbReference>
<proteinExistence type="inferred from homology"/>
<comment type="similarity">
    <text evidence="1">Belongs to the Gfo/Idh/MocA family.</text>
</comment>
<dbReference type="RefSeq" id="WP_253767564.1">
    <property type="nucleotide sequence ID" value="NZ_JAMTCK010000002.1"/>
</dbReference>
<dbReference type="PANTHER" id="PTHR22604">
    <property type="entry name" value="OXIDOREDUCTASES"/>
    <property type="match status" value="1"/>
</dbReference>
<dbReference type="AlphaFoldDB" id="A0AAE3GB66"/>
<feature type="domain" description="GFO/IDH/MocA-like oxidoreductase" evidence="4">
    <location>
        <begin position="135"/>
        <end position="252"/>
    </location>
</feature>
<keyword evidence="6" id="KW-1185">Reference proteome</keyword>
<evidence type="ECO:0000256" key="2">
    <source>
        <dbReference type="ARBA" id="ARBA00023002"/>
    </source>
</evidence>
<organism evidence="5 6">
    <name type="scientific">Goodfellowiella coeruleoviolacea</name>
    <dbReference type="NCBI Taxonomy" id="334858"/>
    <lineage>
        <taxon>Bacteria</taxon>
        <taxon>Bacillati</taxon>
        <taxon>Actinomycetota</taxon>
        <taxon>Actinomycetes</taxon>
        <taxon>Pseudonocardiales</taxon>
        <taxon>Pseudonocardiaceae</taxon>
        <taxon>Goodfellowiella</taxon>
    </lineage>
</organism>
<sequence>MSDLLKPVRWGVVATGGMATVFVTDLLRVPGAEVAAVSSRDLARARDFAQRHGIPRHYDDYRALLADADIDVVYVATPHSQHHEVASAALRAGKHVLCEKPLTVSAAQTEDLVGLARQSGRLLVEAMWTRFNPLVQQARELVADGAIGQLRSVRADFGVVAPPVAPDHRLWDPAKGGGALLDLGVYPVSLAHLLLGEPDDVLVHGRLADTGVDAEAALLLCYPDGVHAYASCSLLADSPLTATVLGTAGRIELAAPFYRPTELTLVRGDAEPEVRRIDLLGAGYTYQALEVMNLVRAGRTESPHMPLADSAAVARTLARALDRLGVRHPEPA</sequence>
<dbReference type="Gene3D" id="3.30.360.10">
    <property type="entry name" value="Dihydrodipicolinate Reductase, domain 2"/>
    <property type="match status" value="1"/>
</dbReference>
<dbReference type="InterPro" id="IPR055170">
    <property type="entry name" value="GFO_IDH_MocA-like_dom"/>
</dbReference>
<evidence type="ECO:0000313" key="5">
    <source>
        <dbReference type="EMBL" id="MCP2164175.1"/>
    </source>
</evidence>
<evidence type="ECO:0000259" key="3">
    <source>
        <dbReference type="Pfam" id="PF01408"/>
    </source>
</evidence>
<dbReference type="Pfam" id="PF22725">
    <property type="entry name" value="GFO_IDH_MocA_C3"/>
    <property type="match status" value="1"/>
</dbReference>
<dbReference type="InterPro" id="IPR000683">
    <property type="entry name" value="Gfo/Idh/MocA-like_OxRdtase_N"/>
</dbReference>
<dbReference type="SUPFAM" id="SSF51735">
    <property type="entry name" value="NAD(P)-binding Rossmann-fold domains"/>
    <property type="match status" value="1"/>
</dbReference>
<protein>
    <submittedName>
        <fullName evidence="5">Dehydrogenase</fullName>
    </submittedName>
</protein>
<gene>
    <name evidence="5" type="ORF">LX83_001015</name>
</gene>
<dbReference type="Gene3D" id="3.40.50.720">
    <property type="entry name" value="NAD(P)-binding Rossmann-like Domain"/>
    <property type="match status" value="1"/>
</dbReference>
<evidence type="ECO:0000313" key="6">
    <source>
        <dbReference type="Proteomes" id="UP001206128"/>
    </source>
</evidence>
<dbReference type="Proteomes" id="UP001206128">
    <property type="component" value="Unassembled WGS sequence"/>
</dbReference>
<reference evidence="5" key="1">
    <citation type="submission" date="2022-06" db="EMBL/GenBank/DDBJ databases">
        <title>Genomic Encyclopedia of Archaeal and Bacterial Type Strains, Phase II (KMG-II): from individual species to whole genera.</title>
        <authorList>
            <person name="Goeker M."/>
        </authorList>
    </citation>
    <scope>NUCLEOTIDE SEQUENCE</scope>
    <source>
        <strain evidence="5">DSM 43935</strain>
    </source>
</reference>
<evidence type="ECO:0000256" key="1">
    <source>
        <dbReference type="ARBA" id="ARBA00010928"/>
    </source>
</evidence>
<dbReference type="SUPFAM" id="SSF55347">
    <property type="entry name" value="Glyceraldehyde-3-phosphate dehydrogenase-like, C-terminal domain"/>
    <property type="match status" value="1"/>
</dbReference>
<dbReference type="PANTHER" id="PTHR22604:SF105">
    <property type="entry name" value="TRANS-1,2-DIHYDROBENZENE-1,2-DIOL DEHYDROGENASE"/>
    <property type="match status" value="1"/>
</dbReference>
<feature type="domain" description="Gfo/Idh/MocA-like oxidoreductase N-terminal" evidence="3">
    <location>
        <begin position="8"/>
        <end position="123"/>
    </location>
</feature>
<name>A0AAE3GB66_9PSEU</name>
<dbReference type="GO" id="GO:0016491">
    <property type="term" value="F:oxidoreductase activity"/>
    <property type="evidence" value="ECO:0007669"/>
    <property type="project" value="UniProtKB-KW"/>
</dbReference>
<dbReference type="GO" id="GO:0000166">
    <property type="term" value="F:nucleotide binding"/>
    <property type="evidence" value="ECO:0007669"/>
    <property type="project" value="InterPro"/>
</dbReference>
<dbReference type="InterPro" id="IPR050984">
    <property type="entry name" value="Gfo/Idh/MocA_domain"/>
</dbReference>
<dbReference type="Pfam" id="PF01408">
    <property type="entry name" value="GFO_IDH_MocA"/>
    <property type="match status" value="1"/>
</dbReference>
<dbReference type="InterPro" id="IPR036291">
    <property type="entry name" value="NAD(P)-bd_dom_sf"/>
</dbReference>
<accession>A0AAE3GB66</accession>
<keyword evidence="2" id="KW-0560">Oxidoreductase</keyword>